<evidence type="ECO:0000259" key="3">
    <source>
        <dbReference type="PROSITE" id="PS50175"/>
    </source>
</evidence>
<keyword evidence="2" id="KW-0732">Signal</keyword>
<gene>
    <name evidence="4" type="ORF">PIECOFPK_02062</name>
</gene>
<evidence type="ECO:0000313" key="5">
    <source>
        <dbReference type="Proteomes" id="UP001321305"/>
    </source>
</evidence>
<dbReference type="Proteomes" id="UP001321305">
    <property type="component" value="Chromosome"/>
</dbReference>
<dbReference type="EMBL" id="CP144143">
    <property type="protein sequence ID" value="WWC84327.1"/>
    <property type="molecule type" value="Genomic_DNA"/>
</dbReference>
<reference evidence="5" key="1">
    <citation type="submission" date="2024-01" db="EMBL/GenBank/DDBJ databases">
        <title>Mycovorax composti gen. nov. sp. nov., a member of the family Chitinophagaceae isolated from button mushroom compost.</title>
        <authorList>
            <person name="Thai M."/>
            <person name="Bell T.L."/>
            <person name="Kertesz M.A."/>
        </authorList>
    </citation>
    <scope>NUCLEOTIDE SEQUENCE [LARGE SCALE GENOMIC DNA]</scope>
    <source>
        <strain evidence="5">C216</strain>
    </source>
</reference>
<evidence type="ECO:0000256" key="1">
    <source>
        <dbReference type="ARBA" id="ARBA00022801"/>
    </source>
</evidence>
<feature type="domain" description="Peptidase A2" evidence="3">
    <location>
        <begin position="308"/>
        <end position="349"/>
    </location>
</feature>
<organism evidence="4 5">
    <name type="scientific">Mycovorax composti</name>
    <dbReference type="NCBI Taxonomy" id="2962693"/>
    <lineage>
        <taxon>Bacteria</taxon>
        <taxon>Pseudomonadati</taxon>
        <taxon>Bacteroidota</taxon>
        <taxon>Chitinophagia</taxon>
        <taxon>Chitinophagales</taxon>
        <taxon>Chitinophagaceae</taxon>
        <taxon>Mycovorax</taxon>
    </lineage>
</organism>
<feature type="signal peptide" evidence="2">
    <location>
        <begin position="1"/>
        <end position="17"/>
    </location>
</feature>
<name>A0ABZ2ELE5_9BACT</name>
<evidence type="ECO:0000256" key="2">
    <source>
        <dbReference type="SAM" id="SignalP"/>
    </source>
</evidence>
<dbReference type="PROSITE" id="PS50175">
    <property type="entry name" value="ASP_PROT_RETROV"/>
    <property type="match status" value="1"/>
</dbReference>
<dbReference type="RefSeq" id="WP_409965793.1">
    <property type="nucleotide sequence ID" value="NZ_CP144143.1"/>
</dbReference>
<dbReference type="CDD" id="cd05483">
    <property type="entry name" value="retropepsin_like_bacteria"/>
    <property type="match status" value="1"/>
</dbReference>
<keyword evidence="1" id="KW-0378">Hydrolase</keyword>
<proteinExistence type="predicted"/>
<dbReference type="InterPro" id="IPR001995">
    <property type="entry name" value="Peptidase_A2_cat"/>
</dbReference>
<dbReference type="InterPro" id="IPR034122">
    <property type="entry name" value="Retropepsin-like_bacterial"/>
</dbReference>
<dbReference type="Gene3D" id="2.40.70.10">
    <property type="entry name" value="Acid Proteases"/>
    <property type="match status" value="1"/>
</dbReference>
<dbReference type="SUPFAM" id="SSF50630">
    <property type="entry name" value="Acid proteases"/>
    <property type="match status" value="1"/>
</dbReference>
<sequence length="414" mass="46821">MRLIFILLSFISIQVGAQTQTDIFTALKSKHFFLAKEIYEAQKNSYTRQERQYIEAVLHNAFNKPAQSNVMIDALLATPTSVPDSIALLLYRTRSDNFVKLFEYEKAAKAIETILERYTTLLEPQEQNDLKNSHLIWTKLKDVPKQVVNIPATTRMQLKIDKAGLKNLVAHHQQDSVDFVFDTGANISTVTVSTAKKLRMQLIPANIEVGTITGEKILADLAVCPSLYIGAIELKNVVFLVLPDEALYFQPIDYRINGIIGFPVMNAFKEIHITRDQYFIIPEKETVYTASSNMALDGLKPMIHINGMHFTFDSGADESMLYSKFYKAHREDIDGKYQPQDFSLGGAAGVKTFSGFSIPYTFTILDKKAHLDKVKVVKEPINDEENVYGNIGQDVINQFGVLILNFDKMFIKLN</sequence>
<evidence type="ECO:0000313" key="4">
    <source>
        <dbReference type="EMBL" id="WWC84327.1"/>
    </source>
</evidence>
<feature type="chain" id="PRO_5046174352" description="Peptidase A2 domain-containing protein" evidence="2">
    <location>
        <begin position="18"/>
        <end position="414"/>
    </location>
</feature>
<dbReference type="Pfam" id="PF13650">
    <property type="entry name" value="Asp_protease_2"/>
    <property type="match status" value="1"/>
</dbReference>
<dbReference type="InterPro" id="IPR021109">
    <property type="entry name" value="Peptidase_aspartic_dom_sf"/>
</dbReference>
<accession>A0ABZ2ELE5</accession>
<keyword evidence="5" id="KW-1185">Reference proteome</keyword>
<protein>
    <recommendedName>
        <fullName evidence="3">Peptidase A2 domain-containing protein</fullName>
    </recommendedName>
</protein>